<keyword evidence="1" id="KW-1133">Transmembrane helix</keyword>
<organism evidence="2 3">
    <name type="scientific">Lophiotrema nucula</name>
    <dbReference type="NCBI Taxonomy" id="690887"/>
    <lineage>
        <taxon>Eukaryota</taxon>
        <taxon>Fungi</taxon>
        <taxon>Dikarya</taxon>
        <taxon>Ascomycota</taxon>
        <taxon>Pezizomycotina</taxon>
        <taxon>Dothideomycetes</taxon>
        <taxon>Pleosporomycetidae</taxon>
        <taxon>Pleosporales</taxon>
        <taxon>Lophiotremataceae</taxon>
        <taxon>Lophiotrema</taxon>
    </lineage>
</organism>
<dbReference type="AlphaFoldDB" id="A0A6A5YW60"/>
<evidence type="ECO:0000256" key="1">
    <source>
        <dbReference type="SAM" id="Phobius"/>
    </source>
</evidence>
<gene>
    <name evidence="2" type="ORF">BDV96DRAFT_200791</name>
</gene>
<evidence type="ECO:0000313" key="2">
    <source>
        <dbReference type="EMBL" id="KAF2110348.1"/>
    </source>
</evidence>
<dbReference type="OrthoDB" id="2386090at2759"/>
<dbReference type="Proteomes" id="UP000799770">
    <property type="component" value="Unassembled WGS sequence"/>
</dbReference>
<proteinExistence type="predicted"/>
<feature type="transmembrane region" description="Helical" evidence="1">
    <location>
        <begin position="20"/>
        <end position="46"/>
    </location>
</feature>
<evidence type="ECO:0000313" key="3">
    <source>
        <dbReference type="Proteomes" id="UP000799770"/>
    </source>
</evidence>
<name>A0A6A5YW60_9PLEO</name>
<keyword evidence="3" id="KW-1185">Reference proteome</keyword>
<accession>A0A6A5YW60</accession>
<dbReference type="EMBL" id="ML977338">
    <property type="protein sequence ID" value="KAF2110348.1"/>
    <property type="molecule type" value="Genomic_DNA"/>
</dbReference>
<protein>
    <submittedName>
        <fullName evidence="2">Uncharacterized protein</fullName>
    </submittedName>
</protein>
<sequence length="243" mass="28122">MPRYGYDENFVIYDAGDLRTAWLAFWKGIALFQFGVVCVFLAPVAYHNENQPDPKQRLLQAGGVILLSIVPVAALSYLTSPFVKTIYLRLPSIARTSRPALIRWTQNLPANTEIEFTTLRAFPFKRNTAVLLKELRALPPQSWRFANLERVKGPEWRKEQKQRPWWEKFLGVLNEPRFKFYVKEGRLYTQKTGVPEVWENVARAIQKQSVPMGGESGRDAGRTAKLVKDLPPIRHVRRQTTRR</sequence>
<keyword evidence="1" id="KW-0812">Transmembrane</keyword>
<reference evidence="2" key="1">
    <citation type="journal article" date="2020" name="Stud. Mycol.">
        <title>101 Dothideomycetes genomes: a test case for predicting lifestyles and emergence of pathogens.</title>
        <authorList>
            <person name="Haridas S."/>
            <person name="Albert R."/>
            <person name="Binder M."/>
            <person name="Bloem J."/>
            <person name="Labutti K."/>
            <person name="Salamov A."/>
            <person name="Andreopoulos B."/>
            <person name="Baker S."/>
            <person name="Barry K."/>
            <person name="Bills G."/>
            <person name="Bluhm B."/>
            <person name="Cannon C."/>
            <person name="Castanera R."/>
            <person name="Culley D."/>
            <person name="Daum C."/>
            <person name="Ezra D."/>
            <person name="Gonzalez J."/>
            <person name="Henrissat B."/>
            <person name="Kuo A."/>
            <person name="Liang C."/>
            <person name="Lipzen A."/>
            <person name="Lutzoni F."/>
            <person name="Magnuson J."/>
            <person name="Mondo S."/>
            <person name="Nolan M."/>
            <person name="Ohm R."/>
            <person name="Pangilinan J."/>
            <person name="Park H.-J."/>
            <person name="Ramirez L."/>
            <person name="Alfaro M."/>
            <person name="Sun H."/>
            <person name="Tritt A."/>
            <person name="Yoshinaga Y."/>
            <person name="Zwiers L.-H."/>
            <person name="Turgeon B."/>
            <person name="Goodwin S."/>
            <person name="Spatafora J."/>
            <person name="Crous P."/>
            <person name="Grigoriev I."/>
        </authorList>
    </citation>
    <scope>NUCLEOTIDE SEQUENCE</scope>
    <source>
        <strain evidence="2">CBS 627.86</strain>
    </source>
</reference>
<feature type="transmembrane region" description="Helical" evidence="1">
    <location>
        <begin position="58"/>
        <end position="78"/>
    </location>
</feature>
<keyword evidence="1" id="KW-0472">Membrane</keyword>